<dbReference type="OrthoDB" id="417678at2759"/>
<protein>
    <submittedName>
        <fullName evidence="1">Uncharacterized protein</fullName>
    </submittedName>
</protein>
<evidence type="ECO:0000313" key="2">
    <source>
        <dbReference type="Proteomes" id="UP000663879"/>
    </source>
</evidence>
<accession>A0A814B640</accession>
<reference evidence="1" key="1">
    <citation type="submission" date="2021-02" db="EMBL/GenBank/DDBJ databases">
        <authorList>
            <person name="Nowell W R."/>
        </authorList>
    </citation>
    <scope>NUCLEOTIDE SEQUENCE</scope>
    <source>
        <strain evidence="1">Ploen Becks lab</strain>
    </source>
</reference>
<name>A0A814B640_9BILA</name>
<proteinExistence type="predicted"/>
<dbReference type="AlphaFoldDB" id="A0A814B640"/>
<evidence type="ECO:0000313" key="1">
    <source>
        <dbReference type="EMBL" id="CAF0922408.1"/>
    </source>
</evidence>
<dbReference type="EMBL" id="CAJNOC010002260">
    <property type="protein sequence ID" value="CAF0922408.1"/>
    <property type="molecule type" value="Genomic_DNA"/>
</dbReference>
<comment type="caution">
    <text evidence="1">The sequence shown here is derived from an EMBL/GenBank/DDBJ whole genome shotgun (WGS) entry which is preliminary data.</text>
</comment>
<sequence length="436" mass="51646">MTNSNDTIKFNKIESKKQRKLVLQFDQHNTIQVACTLPGRHITVEEGLNHFLTSAVWGKEVDNEWVWISEAPELNRPPNEPNSMTYFKYLEKRLVGTPSDRAELKKKTCRFVYDEPGTRYKPFFDLYLQSLTYNRIDDSSHDEIDTPNYYNSNRNKLPPNTIPAGDPSNTSLYHLILPEFFDMIRRLQKEKRQFSIILRTMGIDSQNFLDTIRPIMEGKHRDFCDIEPIKINANIGHIKRDKNDQIILQMDGETFETEEKIYEKINSLEGINAIRDDFAYWQENNYECYSAKPLWINLNDQNNHHIIFDDNIRLDSIDDCIVNIRLNNHYSQNEYINLDFGSYNLFKFSSILQPNLIELLNPHLKNDSTKNYYYEMIKTAEKKYEILLQERKKINFLKYELDKKTIKDIELNDSLKAKMKKEDTQKSLKSKLCFIV</sequence>
<gene>
    <name evidence="1" type="ORF">OXX778_LOCUS12456</name>
</gene>
<dbReference type="Proteomes" id="UP000663879">
    <property type="component" value="Unassembled WGS sequence"/>
</dbReference>
<dbReference type="PANTHER" id="PTHR36960:SF1">
    <property type="entry name" value="SI:DKEY-32E6.3"/>
    <property type="match status" value="1"/>
</dbReference>
<keyword evidence="2" id="KW-1185">Reference proteome</keyword>
<organism evidence="1 2">
    <name type="scientific">Brachionus calyciflorus</name>
    <dbReference type="NCBI Taxonomy" id="104777"/>
    <lineage>
        <taxon>Eukaryota</taxon>
        <taxon>Metazoa</taxon>
        <taxon>Spiralia</taxon>
        <taxon>Gnathifera</taxon>
        <taxon>Rotifera</taxon>
        <taxon>Eurotatoria</taxon>
        <taxon>Monogononta</taxon>
        <taxon>Pseudotrocha</taxon>
        <taxon>Ploima</taxon>
        <taxon>Brachionidae</taxon>
        <taxon>Brachionus</taxon>
    </lineage>
</organism>
<dbReference type="PANTHER" id="PTHR36960">
    <property type="entry name" value="SI:DKEY-32E6.3"/>
    <property type="match status" value="1"/>
</dbReference>